<dbReference type="EMBL" id="VSSQ01071027">
    <property type="protein sequence ID" value="MPN22727.1"/>
    <property type="molecule type" value="Genomic_DNA"/>
</dbReference>
<gene>
    <name evidence="2" type="ORF">SDC9_170110</name>
</gene>
<accession>A0A645G760</accession>
<proteinExistence type="predicted"/>
<comment type="caution">
    <text evidence="2">The sequence shown here is derived from an EMBL/GenBank/DDBJ whole genome shotgun (WGS) entry which is preliminary data.</text>
</comment>
<sequence>MHHRRKEKQNEHNEHTDIAVGSDGGVDLTHVRHVFDLLLVVKHLLFFAVDRHLNVDVVRIAFHICDKPVE</sequence>
<dbReference type="AlphaFoldDB" id="A0A645G760"/>
<evidence type="ECO:0000256" key="1">
    <source>
        <dbReference type="SAM" id="MobiDB-lite"/>
    </source>
</evidence>
<feature type="compositionally biased region" description="Basic and acidic residues" evidence="1">
    <location>
        <begin position="8"/>
        <end position="17"/>
    </location>
</feature>
<name>A0A645G760_9ZZZZ</name>
<feature type="region of interest" description="Disordered" evidence="1">
    <location>
        <begin position="1"/>
        <end position="22"/>
    </location>
</feature>
<evidence type="ECO:0000313" key="2">
    <source>
        <dbReference type="EMBL" id="MPN22727.1"/>
    </source>
</evidence>
<organism evidence="2">
    <name type="scientific">bioreactor metagenome</name>
    <dbReference type="NCBI Taxonomy" id="1076179"/>
    <lineage>
        <taxon>unclassified sequences</taxon>
        <taxon>metagenomes</taxon>
        <taxon>ecological metagenomes</taxon>
    </lineage>
</organism>
<reference evidence="2" key="1">
    <citation type="submission" date="2019-08" db="EMBL/GenBank/DDBJ databases">
        <authorList>
            <person name="Kucharzyk K."/>
            <person name="Murdoch R.W."/>
            <person name="Higgins S."/>
            <person name="Loffler F."/>
        </authorList>
    </citation>
    <scope>NUCLEOTIDE SEQUENCE</scope>
</reference>
<protein>
    <submittedName>
        <fullName evidence="2">Uncharacterized protein</fullName>
    </submittedName>
</protein>